<dbReference type="Proteomes" id="UP000192501">
    <property type="component" value="Unassembled WGS sequence"/>
</dbReference>
<proteinExistence type="predicted"/>
<organism evidence="1 2">
    <name type="scientific">Hepatospora eriocheir</name>
    <dbReference type="NCBI Taxonomy" id="1081669"/>
    <lineage>
        <taxon>Eukaryota</taxon>
        <taxon>Fungi</taxon>
        <taxon>Fungi incertae sedis</taxon>
        <taxon>Microsporidia</taxon>
        <taxon>Hepatosporidae</taxon>
        <taxon>Hepatospora</taxon>
    </lineage>
</organism>
<protein>
    <recommendedName>
        <fullName evidence="3">DDE Tnp4 domain-containing protein</fullName>
    </recommendedName>
</protein>
<gene>
    <name evidence="1" type="ORF">A0H76_1006</name>
</gene>
<dbReference type="AlphaFoldDB" id="A0A1X0QHT5"/>
<dbReference type="VEuPathDB" id="MicrosporidiaDB:A0H76_1006"/>
<evidence type="ECO:0000313" key="1">
    <source>
        <dbReference type="EMBL" id="ORD99342.1"/>
    </source>
</evidence>
<dbReference type="EMBL" id="LTAI01000223">
    <property type="protein sequence ID" value="ORD99342.1"/>
    <property type="molecule type" value="Genomic_DNA"/>
</dbReference>
<sequence length="65" mass="7689">MLSLSNLEIFVKDNLKIYYNSNSNLHGYQQYHILGDSVYPSREYMKTVIKGELSIDDQEWNDMLI</sequence>
<evidence type="ECO:0000313" key="2">
    <source>
        <dbReference type="Proteomes" id="UP000192501"/>
    </source>
</evidence>
<comment type="caution">
    <text evidence="1">The sequence shown here is derived from an EMBL/GenBank/DDBJ whole genome shotgun (WGS) entry which is preliminary data.</text>
</comment>
<evidence type="ECO:0008006" key="3">
    <source>
        <dbReference type="Google" id="ProtNLM"/>
    </source>
</evidence>
<name>A0A1X0QHT5_9MICR</name>
<accession>A0A1X0QHT5</accession>
<reference evidence="1 2" key="1">
    <citation type="journal article" date="2017" name="Environ. Microbiol.">
        <title>Decay of the glycolytic pathway and adaptation to intranuclear parasitism within Enterocytozoonidae microsporidia.</title>
        <authorList>
            <person name="Wiredu Boakye D."/>
            <person name="Jaroenlak P."/>
            <person name="Prachumwat A."/>
            <person name="Williams T.A."/>
            <person name="Bateman K.S."/>
            <person name="Itsathitphaisarn O."/>
            <person name="Sritunyalucksana K."/>
            <person name="Paszkiewicz K.H."/>
            <person name="Moore K.A."/>
            <person name="Stentiford G.D."/>
            <person name="Williams B.A."/>
        </authorList>
    </citation>
    <scope>NUCLEOTIDE SEQUENCE [LARGE SCALE GENOMIC DNA]</scope>
    <source>
        <strain evidence="2">canceri</strain>
    </source>
</reference>
<dbReference type="VEuPathDB" id="MicrosporidiaDB:HERIO_2025"/>